<proteinExistence type="predicted"/>
<reference evidence="2" key="1">
    <citation type="submission" date="2020-05" db="EMBL/GenBank/DDBJ databases">
        <authorList>
            <person name="Chiriac C."/>
            <person name="Salcher M."/>
            <person name="Ghai R."/>
            <person name="Kavagutti S V."/>
        </authorList>
    </citation>
    <scope>NUCLEOTIDE SEQUENCE</scope>
</reference>
<protein>
    <submittedName>
        <fullName evidence="2">Unannotated protein</fullName>
    </submittedName>
</protein>
<evidence type="ECO:0000313" key="2">
    <source>
        <dbReference type="EMBL" id="CAB4783096.1"/>
    </source>
</evidence>
<accession>A0A6J6WHX3</accession>
<gene>
    <name evidence="2" type="ORF">UFOPK2958_00668</name>
</gene>
<organism evidence="2">
    <name type="scientific">freshwater metagenome</name>
    <dbReference type="NCBI Taxonomy" id="449393"/>
    <lineage>
        <taxon>unclassified sequences</taxon>
        <taxon>metagenomes</taxon>
        <taxon>ecological metagenomes</taxon>
    </lineage>
</organism>
<sequence>MVLIGNIEHLADHGHGNGPGQLADSVKGGAIQMLSNYGPSALLNKRSQLVHATGSKGPLHETTQPGVVGGVTKEEGSIVDAGGSNVL</sequence>
<name>A0A6J6WHX3_9ZZZZ</name>
<dbReference type="AlphaFoldDB" id="A0A6J6WHX3"/>
<feature type="region of interest" description="Disordered" evidence="1">
    <location>
        <begin position="54"/>
        <end position="87"/>
    </location>
</feature>
<dbReference type="EMBL" id="CAFAAB010000062">
    <property type="protein sequence ID" value="CAB4783096.1"/>
    <property type="molecule type" value="Genomic_DNA"/>
</dbReference>
<evidence type="ECO:0000256" key="1">
    <source>
        <dbReference type="SAM" id="MobiDB-lite"/>
    </source>
</evidence>